<reference evidence="1 2" key="1">
    <citation type="submission" date="2021-08" db="EMBL/GenBank/DDBJ databases">
        <authorList>
            <person name="Peeters C."/>
        </authorList>
    </citation>
    <scope>NUCLEOTIDE SEQUENCE [LARGE SCALE GENOMIC DNA]</scope>
    <source>
        <strain evidence="1 2">LMG 32289</strain>
    </source>
</reference>
<dbReference type="EMBL" id="CAJZAG010000016">
    <property type="protein sequence ID" value="CAG9186107.1"/>
    <property type="molecule type" value="Genomic_DNA"/>
</dbReference>
<evidence type="ECO:0000313" key="2">
    <source>
        <dbReference type="Proteomes" id="UP000706525"/>
    </source>
</evidence>
<accession>A0ABN7ZJF1</accession>
<dbReference type="Proteomes" id="UP000706525">
    <property type="component" value="Unassembled WGS sequence"/>
</dbReference>
<proteinExistence type="predicted"/>
<dbReference type="RefSeq" id="WP_223995376.1">
    <property type="nucleotide sequence ID" value="NZ_CAJZAG010000016.1"/>
</dbReference>
<comment type="caution">
    <text evidence="1">The sequence shown here is derived from an EMBL/GenBank/DDBJ whole genome shotgun (WGS) entry which is preliminary data.</text>
</comment>
<name>A0ABN7ZJF1_9BURK</name>
<protein>
    <submittedName>
        <fullName evidence="1">Uncharacterized protein</fullName>
    </submittedName>
</protein>
<organism evidence="1 2">
    <name type="scientific">Cupriavidus pampae</name>
    <dbReference type="NCBI Taxonomy" id="659251"/>
    <lineage>
        <taxon>Bacteria</taxon>
        <taxon>Pseudomonadati</taxon>
        <taxon>Pseudomonadota</taxon>
        <taxon>Betaproteobacteria</taxon>
        <taxon>Burkholderiales</taxon>
        <taxon>Burkholderiaceae</taxon>
        <taxon>Cupriavidus</taxon>
    </lineage>
</organism>
<keyword evidence="2" id="KW-1185">Reference proteome</keyword>
<gene>
    <name evidence="1" type="ORF">LMG32289_06264</name>
</gene>
<evidence type="ECO:0000313" key="1">
    <source>
        <dbReference type="EMBL" id="CAG9186107.1"/>
    </source>
</evidence>
<sequence>MIIKLSIPAVHAPNDPFLGYWGKQAFLGHFSDNPFVTTIASTYVRCVFAAREDYQSAAEHLKNYWEGDGNALRVSELYRAITRLESCITAMYLAVRALRQLRKRRELTERERAVICAKKAKPRFLGSDGDLLGQIRNKIQHIEEELAEGKVSKDLPFMIVMTGPEVPVDDPRNPGQVLKTIDRLQVHKFEVRFAELAAWLGEMVDYVDKLHSLMPIEVNSVQGKVFAPLEVPPQ</sequence>